<evidence type="ECO:0000256" key="2">
    <source>
        <dbReference type="SAM" id="MobiDB-lite"/>
    </source>
</evidence>
<feature type="compositionally biased region" description="Basic and acidic residues" evidence="2">
    <location>
        <begin position="123"/>
        <end position="132"/>
    </location>
</feature>
<feature type="region of interest" description="Disordered" evidence="2">
    <location>
        <begin position="579"/>
        <end position="602"/>
    </location>
</feature>
<feature type="region of interest" description="Disordered" evidence="2">
    <location>
        <begin position="229"/>
        <end position="270"/>
    </location>
</feature>
<feature type="compositionally biased region" description="Basic and acidic residues" evidence="2">
    <location>
        <begin position="30"/>
        <end position="43"/>
    </location>
</feature>
<keyword evidence="4" id="KW-1185">Reference proteome</keyword>
<evidence type="ECO:0000313" key="4">
    <source>
        <dbReference type="Proteomes" id="UP001497444"/>
    </source>
</evidence>
<proteinExistence type="predicted"/>
<feature type="region of interest" description="Disordered" evidence="2">
    <location>
        <begin position="752"/>
        <end position="788"/>
    </location>
</feature>
<feature type="compositionally biased region" description="Polar residues" evidence="2">
    <location>
        <begin position="752"/>
        <end position="761"/>
    </location>
</feature>
<accession>A0ABP0VVF5</accession>
<feature type="compositionally biased region" description="Basic and acidic residues" evidence="2">
    <location>
        <begin position="254"/>
        <end position="270"/>
    </location>
</feature>
<feature type="coiled-coil region" evidence="1">
    <location>
        <begin position="148"/>
        <end position="196"/>
    </location>
</feature>
<dbReference type="Proteomes" id="UP001497444">
    <property type="component" value="Chromosome 10"/>
</dbReference>
<feature type="region of interest" description="Disordered" evidence="2">
    <location>
        <begin position="112"/>
        <end position="136"/>
    </location>
</feature>
<sequence>MERELGSNGSPLMTPRNVTPPPLRPLKWKSSTEEDKEQEKRPELSGLGMQDHAKNALQEEVLSDAVVVMTGREEEEAGEVAKLQQHVELSGGLGLVDQTKLVGDLSLKGQLGTEQIGGGDSPGHGHERKSSSGEDAMTMTIEFLRARLLAERAASKAAKQQVQELNKQMIELERKLEQTVDERLKAERAAEQALAELKTAGSSSKESAMEVSGTLAVEPFGAVVLDGTQGRAAAPPQAQESSLVQPMPNVMSAEEEKKLEQDGTGDDKESIKVDLTQQDTNAANDSTSNLHASVAANRCTTDVTVLDKWPTDPQNVLETSNGSTQSQDQSRVAREDRLRKMWSQISEEINALAEERSKEDHGCAELVSWMCQVSAVLQEILPTTIGPHGQSTQLETNENRHIVGGLAIESAQAQNAKMDAESKVGLTALDDEYEAQESVQREWEKNYYDAQQTLEQNSQNLQDEEVSAGGGGIGTHPSHLKSSVLVGQEDNRSHDEGLIMRSSDDAYERAAQPEHRVLTTTAEKEDAPGEGLRRGQRQVLVDTGIHHLQDAHNEANLLSSQIMLHRQKEGAARGLRAKEISGQQHHSRSYSEGSSRWAGDGNFEIPSQSLDYGAGVERQEIDHTAYPRALTAQLSRFVNTDHGLQKDLQRYQELVDNEGANVWHRDTSRSVQGNYVAEKQYQQLQSRHLGAESVDKNSGFLNGELQLSLGYGPSYDAPPPKEPLAVEQPSMEFSTSRNVGDILQALQRLKQNIQGSSSSEKIPNIRSGGDPSPFSRAGYEGSSPPVKYLHQASAPSLHERLTHNSQQQHQLQHRSTYPQPHYQHKQQGAYSSSPDTLQSLDSPSNSRTMTYNSDYCYPYSRAFVDEENTMGSSSRHHYPKNSKLDMIPVTKNGHSSYADKLNVGTGIQFFFP</sequence>
<keyword evidence="1" id="KW-0175">Coiled coil</keyword>
<gene>
    <name evidence="3" type="ORF">CSSPJE1EN1_LOCUS2518</name>
</gene>
<feature type="compositionally biased region" description="Polar residues" evidence="2">
    <location>
        <begin position="825"/>
        <end position="847"/>
    </location>
</feature>
<dbReference type="PANTHER" id="PTHR33701:SF2">
    <property type="entry name" value="TRANSMEMBRANE PROTEIN"/>
    <property type="match status" value="1"/>
</dbReference>
<feature type="region of interest" description="Disordered" evidence="2">
    <location>
        <begin position="311"/>
        <end position="332"/>
    </location>
</feature>
<name>A0ABP0VVF5_9BRYO</name>
<feature type="region of interest" description="Disordered" evidence="2">
    <location>
        <begin position="801"/>
        <end position="847"/>
    </location>
</feature>
<dbReference type="PANTHER" id="PTHR33701">
    <property type="entry name" value="TRANSMEMBRANE PROTEIN"/>
    <property type="match status" value="1"/>
</dbReference>
<reference evidence="3" key="1">
    <citation type="submission" date="2024-02" db="EMBL/GenBank/DDBJ databases">
        <authorList>
            <consortium name="ELIXIR-Norway"/>
            <consortium name="Elixir Norway"/>
        </authorList>
    </citation>
    <scope>NUCLEOTIDE SEQUENCE</scope>
</reference>
<evidence type="ECO:0000256" key="1">
    <source>
        <dbReference type="SAM" id="Coils"/>
    </source>
</evidence>
<feature type="region of interest" description="Disordered" evidence="2">
    <location>
        <begin position="1"/>
        <end position="60"/>
    </location>
</feature>
<dbReference type="EMBL" id="OZ020105">
    <property type="protein sequence ID" value="CAK9257040.1"/>
    <property type="molecule type" value="Genomic_DNA"/>
</dbReference>
<feature type="compositionally biased region" description="Polar residues" evidence="2">
    <location>
        <begin position="803"/>
        <end position="818"/>
    </location>
</feature>
<evidence type="ECO:0000313" key="3">
    <source>
        <dbReference type="EMBL" id="CAK9257040.1"/>
    </source>
</evidence>
<organism evidence="3 4">
    <name type="scientific">Sphagnum jensenii</name>
    <dbReference type="NCBI Taxonomy" id="128206"/>
    <lineage>
        <taxon>Eukaryota</taxon>
        <taxon>Viridiplantae</taxon>
        <taxon>Streptophyta</taxon>
        <taxon>Embryophyta</taxon>
        <taxon>Bryophyta</taxon>
        <taxon>Sphagnophytina</taxon>
        <taxon>Sphagnopsida</taxon>
        <taxon>Sphagnales</taxon>
        <taxon>Sphagnaceae</taxon>
        <taxon>Sphagnum</taxon>
    </lineage>
</organism>
<feature type="compositionally biased region" description="Polar residues" evidence="2">
    <location>
        <begin position="312"/>
        <end position="330"/>
    </location>
</feature>
<protein>
    <submittedName>
        <fullName evidence="3">Uncharacterized protein</fullName>
    </submittedName>
</protein>